<evidence type="ECO:0000313" key="1">
    <source>
        <dbReference type="EMBL" id="AQT06321.1"/>
    </source>
</evidence>
<dbReference type="Proteomes" id="UP000189055">
    <property type="component" value="Plasmid pAC1084_1"/>
</dbReference>
<keyword evidence="1" id="KW-0614">Plasmid</keyword>
<protein>
    <submittedName>
        <fullName evidence="1">Uncharacterized protein</fullName>
    </submittedName>
</protein>
<geneLocation type="plasmid" evidence="2">
    <name>pac1084_1</name>
</geneLocation>
<accession>A0A1U9LIR1</accession>
<dbReference type="EMBL" id="CP014688">
    <property type="protein sequence ID" value="AQT06321.1"/>
    <property type="molecule type" value="Genomic_DNA"/>
</dbReference>
<dbReference type="RefSeq" id="WP_077931950.1">
    <property type="nucleotide sequence ID" value="NZ_CP014688.1"/>
</dbReference>
<name>A0A1U9LIR1_9PROT</name>
<organism evidence="1 2">
    <name type="scientific">Acetobacter persici</name>
    <dbReference type="NCBI Taxonomy" id="1076596"/>
    <lineage>
        <taxon>Bacteria</taxon>
        <taxon>Pseudomonadati</taxon>
        <taxon>Pseudomonadota</taxon>
        <taxon>Alphaproteobacteria</taxon>
        <taxon>Acetobacterales</taxon>
        <taxon>Acetobacteraceae</taxon>
        <taxon>Acetobacter</taxon>
    </lineage>
</organism>
<gene>
    <name evidence="1" type="ORF">A0U91_14955</name>
</gene>
<dbReference type="AlphaFoldDB" id="A0A1U9LIR1"/>
<sequence>MPTFAQYELSMPHNILIAAFDGLSDADFLKLVGLPEDTKIKNRSRSSWSQGRFLAKFDNFDQYVGANLAAGSKIEEGSSAVACMISAGTNTATGGTRLSYISPSRRVDTPLDSISEAELVSPKKLYAAQNVRIALCAHYENILADTASPVTWIDEAKICQGLPAAEAHSLSTLLNRIRAETYEPKPGQTHYPHGEVSLGELMPIIEAAGPTLLEQSMLHSHCDAQREEPQPETYTHSP</sequence>
<evidence type="ECO:0000313" key="2">
    <source>
        <dbReference type="Proteomes" id="UP000189055"/>
    </source>
</evidence>
<proteinExistence type="predicted"/>
<dbReference type="KEGG" id="aper:A0U91_14955"/>
<reference evidence="1 2" key="1">
    <citation type="submission" date="2016-03" db="EMBL/GenBank/DDBJ databases">
        <title>Acetic acid bacteria sequencing.</title>
        <authorList>
            <person name="Brandt J."/>
            <person name="Jakob F."/>
            <person name="Vogel R.F."/>
        </authorList>
    </citation>
    <scope>NUCLEOTIDE SEQUENCE [LARGE SCALE GENOMIC DNA]</scope>
    <source>
        <strain evidence="1 2">TMW2.1084</strain>
        <plasmid evidence="2">pac1084_1</plasmid>
    </source>
</reference>